<dbReference type="Proteomes" id="UP001549204">
    <property type="component" value="Unassembled WGS sequence"/>
</dbReference>
<feature type="transmembrane region" description="Helical" evidence="2">
    <location>
        <begin position="162"/>
        <end position="182"/>
    </location>
</feature>
<dbReference type="EC" id="3.4.23.43" evidence="4"/>
<feature type="transmembrane region" description="Helical" evidence="2">
    <location>
        <begin position="120"/>
        <end position="150"/>
    </location>
</feature>
<keyword evidence="2" id="KW-1133">Transmembrane helix</keyword>
<dbReference type="EMBL" id="JBEPMC010000012">
    <property type="protein sequence ID" value="MET3582641.1"/>
    <property type="molecule type" value="Genomic_DNA"/>
</dbReference>
<evidence type="ECO:0000259" key="3">
    <source>
        <dbReference type="Pfam" id="PF01478"/>
    </source>
</evidence>
<comment type="caution">
    <text evidence="4">The sequence shown here is derived from an EMBL/GenBank/DDBJ whole genome shotgun (WGS) entry which is preliminary data.</text>
</comment>
<keyword evidence="4" id="KW-0378">Hydrolase</keyword>
<feature type="transmembrane region" description="Helical" evidence="2">
    <location>
        <begin position="83"/>
        <end position="100"/>
    </location>
</feature>
<comment type="similarity">
    <text evidence="1">Belongs to the peptidase A24 family.</text>
</comment>
<dbReference type="GO" id="GO:0032259">
    <property type="term" value="P:methylation"/>
    <property type="evidence" value="ECO:0007669"/>
    <property type="project" value="UniProtKB-KW"/>
</dbReference>
<keyword evidence="2" id="KW-0812">Transmembrane</keyword>
<dbReference type="GO" id="GO:0008168">
    <property type="term" value="F:methyltransferase activity"/>
    <property type="evidence" value="ECO:0007669"/>
    <property type="project" value="UniProtKB-KW"/>
</dbReference>
<evidence type="ECO:0000313" key="4">
    <source>
        <dbReference type="EMBL" id="MET3582641.1"/>
    </source>
</evidence>
<gene>
    <name evidence="4" type="ORF">ABID19_005703</name>
</gene>
<keyword evidence="4" id="KW-0489">Methyltransferase</keyword>
<dbReference type="Pfam" id="PF01478">
    <property type="entry name" value="Peptidase_A24"/>
    <property type="match status" value="1"/>
</dbReference>
<dbReference type="PANTHER" id="PTHR30487:SF0">
    <property type="entry name" value="PREPILIN LEADER PEPTIDASE_N-METHYLTRANSFERASE-RELATED"/>
    <property type="match status" value="1"/>
</dbReference>
<proteinExistence type="inferred from homology"/>
<name>A0ABV2GWG9_9HYPH</name>
<dbReference type="RefSeq" id="WP_354494149.1">
    <property type="nucleotide sequence ID" value="NZ_JBEPMC010000012.1"/>
</dbReference>
<keyword evidence="4" id="KW-0808">Transferase</keyword>
<dbReference type="GO" id="GO:0004190">
    <property type="term" value="F:aspartic-type endopeptidase activity"/>
    <property type="evidence" value="ECO:0007669"/>
    <property type="project" value="UniProtKB-EC"/>
</dbReference>
<sequence>MKTFVARPRAIPAVASVVAAVTFPAIVGGTTYTLAAWAALCLLAAAIAVYDLATMLIPNRYTLGTLLVGVAEWLAVSGDPEALAVRAGGALLLGGALWLFDMFYERLRGQTGLGMGDIKLLGASALLVGISGTGVQIMLAASAALIFIALRAMRLRRPLRAAAKVPFGTFIAPALVIVWAWLPAAW</sequence>
<feature type="transmembrane region" description="Helical" evidence="2">
    <location>
        <begin position="34"/>
        <end position="53"/>
    </location>
</feature>
<evidence type="ECO:0000313" key="5">
    <source>
        <dbReference type="Proteomes" id="UP001549204"/>
    </source>
</evidence>
<evidence type="ECO:0000256" key="2">
    <source>
        <dbReference type="SAM" id="Phobius"/>
    </source>
</evidence>
<dbReference type="Gene3D" id="1.20.120.1220">
    <property type="match status" value="1"/>
</dbReference>
<dbReference type="PANTHER" id="PTHR30487">
    <property type="entry name" value="TYPE 4 PREPILIN-LIKE PROTEINS LEADER PEPTIDE-PROCESSING ENZYME"/>
    <property type="match status" value="1"/>
</dbReference>
<evidence type="ECO:0000256" key="1">
    <source>
        <dbReference type="ARBA" id="ARBA00005801"/>
    </source>
</evidence>
<dbReference type="InterPro" id="IPR000045">
    <property type="entry name" value="Prepilin_IV_endopep_pep"/>
</dbReference>
<organism evidence="4 5">
    <name type="scientific">Mesorhizobium robiniae</name>
    <dbReference type="NCBI Taxonomy" id="559315"/>
    <lineage>
        <taxon>Bacteria</taxon>
        <taxon>Pseudomonadati</taxon>
        <taxon>Pseudomonadota</taxon>
        <taxon>Alphaproteobacteria</taxon>
        <taxon>Hyphomicrobiales</taxon>
        <taxon>Phyllobacteriaceae</taxon>
        <taxon>Mesorhizobium</taxon>
    </lineage>
</organism>
<keyword evidence="5" id="KW-1185">Reference proteome</keyword>
<feature type="domain" description="Prepilin type IV endopeptidase peptidase" evidence="3">
    <location>
        <begin position="39"/>
        <end position="147"/>
    </location>
</feature>
<reference evidence="4 5" key="1">
    <citation type="submission" date="2024-06" db="EMBL/GenBank/DDBJ databases">
        <title>Genomic Encyclopedia of Type Strains, Phase IV (KMG-IV): sequencing the most valuable type-strain genomes for metagenomic binning, comparative biology and taxonomic classification.</title>
        <authorList>
            <person name="Goeker M."/>
        </authorList>
    </citation>
    <scope>NUCLEOTIDE SEQUENCE [LARGE SCALE GENOMIC DNA]</scope>
    <source>
        <strain evidence="4 5">DSM 100022</strain>
    </source>
</reference>
<protein>
    <submittedName>
        <fullName evidence="4">Leader peptidase (Prepilin peptidase)/N-methyltransferase</fullName>
        <ecNumber evidence="4">2.1.1.-</ecNumber>
        <ecNumber evidence="4">3.4.23.43</ecNumber>
    </submittedName>
</protein>
<keyword evidence="2" id="KW-0472">Membrane</keyword>
<dbReference type="EC" id="2.1.1.-" evidence="4"/>
<accession>A0ABV2GWG9</accession>
<dbReference type="InterPro" id="IPR050882">
    <property type="entry name" value="Prepilin_peptidase/N-MTase"/>
</dbReference>